<dbReference type="InterPro" id="IPR043429">
    <property type="entry name" value="ArtM/GltK/GlnP/TcyL/YhdX-like"/>
</dbReference>
<evidence type="ECO:0000256" key="5">
    <source>
        <dbReference type="ARBA" id="ARBA00022692"/>
    </source>
</evidence>
<dbReference type="InterPro" id="IPR000515">
    <property type="entry name" value="MetI-like"/>
</dbReference>
<comment type="subcellular location">
    <subcellularLocation>
        <location evidence="1 9">Cell membrane</location>
        <topology evidence="1 9">Multi-pass membrane protein</topology>
    </subcellularLocation>
</comment>
<keyword evidence="6" id="KW-0029">Amino-acid transport</keyword>
<dbReference type="GO" id="GO:0006865">
    <property type="term" value="P:amino acid transport"/>
    <property type="evidence" value="ECO:0007669"/>
    <property type="project" value="UniProtKB-KW"/>
</dbReference>
<organism evidence="11 12">
    <name type="scientific">Dietzia natronolimnaea</name>
    <dbReference type="NCBI Taxonomy" id="161920"/>
    <lineage>
        <taxon>Bacteria</taxon>
        <taxon>Bacillati</taxon>
        <taxon>Actinomycetota</taxon>
        <taxon>Actinomycetes</taxon>
        <taxon>Mycobacteriales</taxon>
        <taxon>Dietziaceae</taxon>
        <taxon>Dietzia</taxon>
    </lineage>
</organism>
<reference evidence="12" key="1">
    <citation type="submission" date="2017-09" db="EMBL/GenBank/DDBJ databases">
        <authorList>
            <person name="Zhang Y."/>
            <person name="Huang X."/>
            <person name="Liu J."/>
            <person name="Lu L."/>
            <person name="Peng K."/>
        </authorList>
    </citation>
    <scope>NUCLEOTIDE SEQUENCE [LARGE SCALE GENOMIC DNA]</scope>
    <source>
        <strain evidence="12">S-XJ-1</strain>
    </source>
</reference>
<dbReference type="InterPro" id="IPR010065">
    <property type="entry name" value="AA_ABC_transptr_permease_3TM"/>
</dbReference>
<dbReference type="InterPro" id="IPR035906">
    <property type="entry name" value="MetI-like_sf"/>
</dbReference>
<name>A0A2A2WNR1_9ACTN</name>
<keyword evidence="7 9" id="KW-1133">Transmembrane helix</keyword>
<dbReference type="Proteomes" id="UP000218810">
    <property type="component" value="Unassembled WGS sequence"/>
</dbReference>
<evidence type="ECO:0000256" key="4">
    <source>
        <dbReference type="ARBA" id="ARBA00022475"/>
    </source>
</evidence>
<protein>
    <submittedName>
        <fullName evidence="11">Glutamate ABC transporter permease</fullName>
    </submittedName>
</protein>
<dbReference type="CDD" id="cd06261">
    <property type="entry name" value="TM_PBP2"/>
    <property type="match status" value="1"/>
</dbReference>
<dbReference type="AlphaFoldDB" id="A0A2A2WNR1"/>
<proteinExistence type="inferred from homology"/>
<keyword evidence="5 9" id="KW-0812">Transmembrane</keyword>
<feature type="transmembrane region" description="Helical" evidence="9">
    <location>
        <begin position="89"/>
        <end position="106"/>
    </location>
</feature>
<evidence type="ECO:0000256" key="7">
    <source>
        <dbReference type="ARBA" id="ARBA00022989"/>
    </source>
</evidence>
<feature type="transmembrane region" description="Helical" evidence="9">
    <location>
        <begin position="148"/>
        <end position="171"/>
    </location>
</feature>
<dbReference type="GO" id="GO:0022857">
    <property type="term" value="F:transmembrane transporter activity"/>
    <property type="evidence" value="ECO:0007669"/>
    <property type="project" value="InterPro"/>
</dbReference>
<evidence type="ECO:0000313" key="12">
    <source>
        <dbReference type="Proteomes" id="UP000218810"/>
    </source>
</evidence>
<keyword evidence="12" id="KW-1185">Reference proteome</keyword>
<keyword evidence="3 9" id="KW-0813">Transport</keyword>
<evidence type="ECO:0000256" key="8">
    <source>
        <dbReference type="ARBA" id="ARBA00023136"/>
    </source>
</evidence>
<feature type="domain" description="ABC transmembrane type-1" evidence="10">
    <location>
        <begin position="14"/>
        <end position="209"/>
    </location>
</feature>
<comment type="similarity">
    <text evidence="2">Belongs to the binding-protein-dependent transport system permease family. HisMQ subfamily.</text>
</comment>
<dbReference type="Gene3D" id="1.10.3720.10">
    <property type="entry name" value="MetI-like"/>
    <property type="match status" value="1"/>
</dbReference>
<keyword evidence="4" id="KW-1003">Cell membrane</keyword>
<evidence type="ECO:0000313" key="11">
    <source>
        <dbReference type="EMBL" id="PAY22584.1"/>
    </source>
</evidence>
<dbReference type="RefSeq" id="WP_095718779.1">
    <property type="nucleotide sequence ID" value="NZ_BAAAHZ010000015.1"/>
</dbReference>
<dbReference type="OrthoDB" id="3181282at2"/>
<comment type="caution">
    <text evidence="11">The sequence shown here is derived from an EMBL/GenBank/DDBJ whole genome shotgun (WGS) entry which is preliminary data.</text>
</comment>
<evidence type="ECO:0000256" key="3">
    <source>
        <dbReference type="ARBA" id="ARBA00022448"/>
    </source>
</evidence>
<evidence type="ECO:0000259" key="10">
    <source>
        <dbReference type="PROSITE" id="PS50928"/>
    </source>
</evidence>
<evidence type="ECO:0000256" key="6">
    <source>
        <dbReference type="ARBA" id="ARBA00022970"/>
    </source>
</evidence>
<evidence type="ECO:0000256" key="9">
    <source>
        <dbReference type="RuleBase" id="RU363032"/>
    </source>
</evidence>
<feature type="transmembrane region" description="Helical" evidence="9">
    <location>
        <begin position="12"/>
        <end position="38"/>
    </location>
</feature>
<dbReference type="EMBL" id="NTGA01000022">
    <property type="protein sequence ID" value="PAY22584.1"/>
    <property type="molecule type" value="Genomic_DNA"/>
</dbReference>
<dbReference type="NCBIfam" id="TIGR01726">
    <property type="entry name" value="HEQRo_perm_3TM"/>
    <property type="match status" value="1"/>
</dbReference>
<sequence length="220" mass="23405">MGDIFADYDVLGAVWVTIQLSLLGTVGALVLGTIIAILRVSPVAVLRGLGTSYVNIFRNLPLTLLMVFSILGLSFILQLSVSDDFARNAFWWAAIMLAVYHAAYVCEALRSGVNTVPVGQAEAARSIGLGFGQSLREVILPQAFRGSIAPMGSVIIALIKNSTVAAVIGVGDSAGLLQVITENEGASLPTFFFFAMVFVILTLPIGLWTTSLSRKLSVKR</sequence>
<dbReference type="PROSITE" id="PS50928">
    <property type="entry name" value="ABC_TM1"/>
    <property type="match status" value="1"/>
</dbReference>
<dbReference type="PANTHER" id="PTHR30614">
    <property type="entry name" value="MEMBRANE COMPONENT OF AMINO ACID ABC TRANSPORTER"/>
    <property type="match status" value="1"/>
</dbReference>
<evidence type="ECO:0000256" key="2">
    <source>
        <dbReference type="ARBA" id="ARBA00010072"/>
    </source>
</evidence>
<accession>A0A2A2WNR1</accession>
<feature type="transmembrane region" description="Helical" evidence="9">
    <location>
        <begin position="191"/>
        <end position="210"/>
    </location>
</feature>
<evidence type="ECO:0000256" key="1">
    <source>
        <dbReference type="ARBA" id="ARBA00004651"/>
    </source>
</evidence>
<dbReference type="SUPFAM" id="SSF161098">
    <property type="entry name" value="MetI-like"/>
    <property type="match status" value="1"/>
</dbReference>
<gene>
    <name evidence="11" type="ORF">CEY15_12810</name>
</gene>
<dbReference type="PANTHER" id="PTHR30614:SF37">
    <property type="entry name" value="AMINO-ACID ABC TRANSPORTER PERMEASE PROTEIN YHDX-RELATED"/>
    <property type="match status" value="1"/>
</dbReference>
<feature type="transmembrane region" description="Helical" evidence="9">
    <location>
        <begin position="59"/>
        <end position="77"/>
    </location>
</feature>
<dbReference type="Pfam" id="PF00528">
    <property type="entry name" value="BPD_transp_1"/>
    <property type="match status" value="1"/>
</dbReference>
<dbReference type="GO" id="GO:0043190">
    <property type="term" value="C:ATP-binding cassette (ABC) transporter complex"/>
    <property type="evidence" value="ECO:0007669"/>
    <property type="project" value="InterPro"/>
</dbReference>
<keyword evidence="8 9" id="KW-0472">Membrane</keyword>